<feature type="compositionally biased region" description="Polar residues" evidence="1">
    <location>
        <begin position="18"/>
        <end position="30"/>
    </location>
</feature>
<organism evidence="3 4">
    <name type="scientific">Starkeya nomas</name>
    <dbReference type="NCBI Taxonomy" id="2666134"/>
    <lineage>
        <taxon>Bacteria</taxon>
        <taxon>Pseudomonadati</taxon>
        <taxon>Pseudomonadota</taxon>
        <taxon>Alphaproteobacteria</taxon>
        <taxon>Hyphomicrobiales</taxon>
        <taxon>Xanthobacteraceae</taxon>
        <taxon>Starkeya</taxon>
    </lineage>
</organism>
<feature type="compositionally biased region" description="Low complexity" evidence="1">
    <location>
        <begin position="154"/>
        <end position="184"/>
    </location>
</feature>
<dbReference type="RefSeq" id="WP_159597734.1">
    <property type="nucleotide sequence ID" value="NZ_CACSAS010000001.1"/>
</dbReference>
<feature type="transmembrane region" description="Helical" evidence="2">
    <location>
        <begin position="79"/>
        <end position="100"/>
    </location>
</feature>
<proteinExistence type="predicted"/>
<keyword evidence="4" id="KW-1185">Reference proteome</keyword>
<sequence length="287" mass="29807">MTDKREPSLESPKPHPNNGDSAATTTTPPNRSKGPPSDPEAFRRWLGIEQLKVDMRRLELETKKAEAPPPRTGHPALPVLYGLILVALLALAAFLTSQVITLREEIGALRTAQTEIAARLTAAPAATPPSSGAADAAPAEAPASPTPVPPTPMNTPSDAAPGDGAAAPSAPASPTAEAEPATPALPGAGYTVRIFAPVNSVPKAKIDNFTSPLKAAGFDVVVSDTGVVQTTNNTLSYHSTTQDMANQVAGIIQRKRPGLDMELRASPSIPPNARQVLILNLTEDALN</sequence>
<evidence type="ECO:0000313" key="4">
    <source>
        <dbReference type="Proteomes" id="UP000433050"/>
    </source>
</evidence>
<protein>
    <submittedName>
        <fullName evidence="3">Uncharacterized protein</fullName>
    </submittedName>
</protein>
<reference evidence="3 4" key="1">
    <citation type="submission" date="2019-12" db="EMBL/GenBank/DDBJ databases">
        <authorList>
            <person name="Reyes-Prieto M."/>
        </authorList>
    </citation>
    <scope>NUCLEOTIDE SEQUENCE [LARGE SCALE GENOMIC DNA]</scope>
    <source>
        <strain evidence="3">HF14-78462</strain>
    </source>
</reference>
<keyword evidence="2" id="KW-0812">Transmembrane</keyword>
<accession>A0A5S9NAP0</accession>
<name>A0A5S9NAP0_9HYPH</name>
<gene>
    <name evidence="3" type="ORF">STARVERO_00404</name>
</gene>
<keyword evidence="2" id="KW-0472">Membrane</keyword>
<feature type="compositionally biased region" description="Pro residues" evidence="1">
    <location>
        <begin position="144"/>
        <end position="153"/>
    </location>
</feature>
<evidence type="ECO:0000256" key="1">
    <source>
        <dbReference type="SAM" id="MobiDB-lite"/>
    </source>
</evidence>
<keyword evidence="2" id="KW-1133">Transmembrane helix</keyword>
<dbReference type="AlphaFoldDB" id="A0A5S9NAP0"/>
<feature type="compositionally biased region" description="Low complexity" evidence="1">
    <location>
        <begin position="121"/>
        <end position="143"/>
    </location>
</feature>
<dbReference type="Proteomes" id="UP000433050">
    <property type="component" value="Unassembled WGS sequence"/>
</dbReference>
<feature type="region of interest" description="Disordered" evidence="1">
    <location>
        <begin position="121"/>
        <end position="184"/>
    </location>
</feature>
<evidence type="ECO:0000256" key="2">
    <source>
        <dbReference type="SAM" id="Phobius"/>
    </source>
</evidence>
<dbReference type="EMBL" id="CACSAS010000001">
    <property type="protein sequence ID" value="CAA0087185.1"/>
    <property type="molecule type" value="Genomic_DNA"/>
</dbReference>
<feature type="region of interest" description="Disordered" evidence="1">
    <location>
        <begin position="1"/>
        <end position="42"/>
    </location>
</feature>
<evidence type="ECO:0000313" key="3">
    <source>
        <dbReference type="EMBL" id="CAA0087185.1"/>
    </source>
</evidence>